<evidence type="ECO:0000313" key="2">
    <source>
        <dbReference type="Proteomes" id="UP000237684"/>
    </source>
</evidence>
<dbReference type="EMBL" id="NIGF01000022">
    <property type="protein sequence ID" value="PQV62756.1"/>
    <property type="molecule type" value="Genomic_DNA"/>
</dbReference>
<dbReference type="Proteomes" id="UP000237684">
    <property type="component" value="Unassembled WGS sequence"/>
</dbReference>
<reference evidence="1 2" key="1">
    <citation type="journal article" date="2018" name="Syst. Appl. Microbiol.">
        <title>Abditibacterium utsteinense sp. nov., the first cultivated member of candidate phylum FBP, isolated from ice-free Antarctic soil samples.</title>
        <authorList>
            <person name="Tahon G."/>
            <person name="Tytgat B."/>
            <person name="Lebbe L."/>
            <person name="Carlier A."/>
            <person name="Willems A."/>
        </authorList>
    </citation>
    <scope>NUCLEOTIDE SEQUENCE [LARGE SCALE GENOMIC DNA]</scope>
    <source>
        <strain evidence="1 2">LMG 29911</strain>
    </source>
</reference>
<gene>
    <name evidence="1" type="ORF">B1R32_1223</name>
</gene>
<proteinExistence type="predicted"/>
<comment type="caution">
    <text evidence="1">The sequence shown here is derived from an EMBL/GenBank/DDBJ whole genome shotgun (WGS) entry which is preliminary data.</text>
</comment>
<keyword evidence="2" id="KW-1185">Reference proteome</keyword>
<dbReference type="InParanoid" id="A0A2S8SPQ2"/>
<accession>A0A2S8SPQ2</accession>
<evidence type="ECO:0008006" key="3">
    <source>
        <dbReference type="Google" id="ProtNLM"/>
    </source>
</evidence>
<dbReference type="AlphaFoldDB" id="A0A2S8SPQ2"/>
<sequence length="184" mass="20909">MSRAAIIVILGEDKNKRQQNLIRKYLKKRGFSDRQIRDLPCPVGETPGITFVLSRYASEVHDLRLAHSSQGLIVAIDADEETVERRKNQLNEKLREAGEPARGEQEAIAIVVPRRNVETWVWYLDGNAVDESTDYKRTFVRDNHDMAEAKRAFAEFIVSGQAPSEECPPSLQDARAELLRIPHS</sequence>
<name>A0A2S8SPQ2_9BACT</name>
<organism evidence="1 2">
    <name type="scientific">Abditibacterium utsteinense</name>
    <dbReference type="NCBI Taxonomy" id="1960156"/>
    <lineage>
        <taxon>Bacteria</taxon>
        <taxon>Pseudomonadati</taxon>
        <taxon>Abditibacteriota</taxon>
        <taxon>Abditibacteriia</taxon>
        <taxon>Abditibacteriales</taxon>
        <taxon>Abditibacteriaceae</taxon>
        <taxon>Abditibacterium</taxon>
    </lineage>
</organism>
<protein>
    <recommendedName>
        <fullName evidence="3">RloB-like protein</fullName>
    </recommendedName>
</protein>
<evidence type="ECO:0000313" key="1">
    <source>
        <dbReference type="EMBL" id="PQV62756.1"/>
    </source>
</evidence>